<comment type="caution">
    <text evidence="2">The sequence shown here is derived from an EMBL/GenBank/DDBJ whole genome shotgun (WGS) entry which is preliminary data.</text>
</comment>
<evidence type="ECO:0000313" key="3">
    <source>
        <dbReference type="Proteomes" id="UP000652567"/>
    </source>
</evidence>
<reference evidence="2" key="1">
    <citation type="submission" date="2018-07" db="EMBL/GenBank/DDBJ databases">
        <title>Genome assembly of strain Ka43.</title>
        <authorList>
            <person name="Kukolya J."/>
            <person name="Nagy I."/>
            <person name="Horvath B."/>
            <person name="Toth A."/>
        </authorList>
    </citation>
    <scope>NUCLEOTIDE SEQUENCE</scope>
    <source>
        <strain evidence="2">KB43</strain>
    </source>
</reference>
<keyword evidence="1" id="KW-1133">Transmembrane helix</keyword>
<name>A0A928V448_9GAMM</name>
<proteinExistence type="predicted"/>
<gene>
    <name evidence="2" type="ORF">C4F51_14620</name>
</gene>
<sequence length="151" mass="17117">MKTYNMHKLKLYGKNSSFLRSNGIKKSRFLNFQGELGPKLPLELQVLFIHAIWSTFVSPNKTCKTLPAHRQNIIFVCHVMISILIVLLFFLTAGCGYKLHFQPMKFQRTGLLRIVQGGFVPTVICKLAKRMNNSLEVLTAGLSSLIHKTPV</sequence>
<accession>A0A928V448</accession>
<keyword evidence="1" id="KW-0472">Membrane</keyword>
<organism evidence="2 3">
    <name type="scientific">Cellvibrio polysaccharolyticus</name>
    <dbReference type="NCBI Taxonomy" id="2082724"/>
    <lineage>
        <taxon>Bacteria</taxon>
        <taxon>Pseudomonadati</taxon>
        <taxon>Pseudomonadota</taxon>
        <taxon>Gammaproteobacteria</taxon>
        <taxon>Cellvibrionales</taxon>
        <taxon>Cellvibrionaceae</taxon>
        <taxon>Cellvibrio</taxon>
    </lineage>
</organism>
<keyword evidence="1" id="KW-0812">Transmembrane</keyword>
<feature type="transmembrane region" description="Helical" evidence="1">
    <location>
        <begin position="73"/>
        <end position="97"/>
    </location>
</feature>
<keyword evidence="3" id="KW-1185">Reference proteome</keyword>
<dbReference type="Proteomes" id="UP000652567">
    <property type="component" value="Unassembled WGS sequence"/>
</dbReference>
<evidence type="ECO:0000256" key="1">
    <source>
        <dbReference type="SAM" id="Phobius"/>
    </source>
</evidence>
<protein>
    <submittedName>
        <fullName evidence="2">Uncharacterized protein</fullName>
    </submittedName>
</protein>
<dbReference type="AlphaFoldDB" id="A0A928V448"/>
<evidence type="ECO:0000313" key="2">
    <source>
        <dbReference type="EMBL" id="MBE8718426.1"/>
    </source>
</evidence>
<dbReference type="EMBL" id="PRDL01000001">
    <property type="protein sequence ID" value="MBE8718426.1"/>
    <property type="molecule type" value="Genomic_DNA"/>
</dbReference>